<organism evidence="3 4">
    <name type="scientific">Pomacea canaliculata</name>
    <name type="common">Golden apple snail</name>
    <dbReference type="NCBI Taxonomy" id="400727"/>
    <lineage>
        <taxon>Eukaryota</taxon>
        <taxon>Metazoa</taxon>
        <taxon>Spiralia</taxon>
        <taxon>Lophotrochozoa</taxon>
        <taxon>Mollusca</taxon>
        <taxon>Gastropoda</taxon>
        <taxon>Caenogastropoda</taxon>
        <taxon>Architaenioglossa</taxon>
        <taxon>Ampullarioidea</taxon>
        <taxon>Ampullariidae</taxon>
        <taxon>Pomacea</taxon>
    </lineage>
</organism>
<feature type="region of interest" description="Disordered" evidence="1">
    <location>
        <begin position="441"/>
        <end position="570"/>
    </location>
</feature>
<evidence type="ECO:0000313" key="4">
    <source>
        <dbReference type="Proteomes" id="UP000245119"/>
    </source>
</evidence>
<feature type="region of interest" description="Disordered" evidence="1">
    <location>
        <begin position="378"/>
        <end position="407"/>
    </location>
</feature>
<protein>
    <recommendedName>
        <fullName evidence="2">PH domain-containing protein</fullName>
    </recommendedName>
</protein>
<dbReference type="InterPro" id="IPR011993">
    <property type="entry name" value="PH-like_dom_sf"/>
</dbReference>
<feature type="domain" description="PH" evidence="2">
    <location>
        <begin position="1"/>
        <end position="103"/>
    </location>
</feature>
<proteinExistence type="predicted"/>
<keyword evidence="4" id="KW-1185">Reference proteome</keyword>
<feature type="region of interest" description="Disordered" evidence="1">
    <location>
        <begin position="199"/>
        <end position="349"/>
    </location>
</feature>
<dbReference type="Gene3D" id="2.30.29.30">
    <property type="entry name" value="Pleckstrin-homology domain (PH domain)/Phosphotyrosine-binding domain (PTB)"/>
    <property type="match status" value="1"/>
</dbReference>
<feature type="region of interest" description="Disordered" evidence="1">
    <location>
        <begin position="128"/>
        <end position="176"/>
    </location>
</feature>
<comment type="caution">
    <text evidence="3">The sequence shown here is derived from an EMBL/GenBank/DDBJ whole genome shotgun (WGS) entry which is preliminary data.</text>
</comment>
<evidence type="ECO:0000256" key="1">
    <source>
        <dbReference type="SAM" id="MobiDB-lite"/>
    </source>
</evidence>
<feature type="compositionally biased region" description="Pro residues" evidence="1">
    <location>
        <begin position="517"/>
        <end position="532"/>
    </location>
</feature>
<dbReference type="GO" id="GO:0007165">
    <property type="term" value="P:signal transduction"/>
    <property type="evidence" value="ECO:0007669"/>
    <property type="project" value="TreeGrafter"/>
</dbReference>
<dbReference type="InterPro" id="IPR001849">
    <property type="entry name" value="PH_domain"/>
</dbReference>
<dbReference type="PANTHER" id="PTHR45960:SF2">
    <property type="entry name" value="PROTEIN DAUGHTER OF SEVENLESS"/>
    <property type="match status" value="1"/>
</dbReference>
<evidence type="ECO:0000313" key="3">
    <source>
        <dbReference type="EMBL" id="PVD34694.1"/>
    </source>
</evidence>
<sequence length="627" mass="68110">MSDPCVSVWQKWKARFFVLHKPSGSLPDHYELSYYNSDQCTKKKGSIDLDQCEQIIESLDSEQYPFLLAVKTVCRGKVRTYYLATSTEDDMSNWVQCLCRVCGLKQEDTPTDIPDSRMSMVNELGVTSSGTVPVASPGKKSSGDFSSPIITQPTGHDFPSNGSSSSHSTLQSPAVLSTSPQSYVLLNECTTGDSYKRTESIDSVPEYQAPPPPQKVGRSTLGSNATTISSSKTSLDDNVFDPHEGTQRRSVCGNDIYDHPPPSDILHPVPLPLRERSPISTHSSVSERPDSADSGGCRLSDSYDVPPARRSHDSHLPSTALPTPPQRPPKPHGVSQSPYQNVGGRSPVSKNILDVVPSAPKSSGNLLSYDIPRTMNIAPPRESAGLDFAPPPPRHIPSRPGSHAYLNTVPGLGAAHGAVGDSSLKRAGESSKGVLADFMDRVPPVPRESDMGTGAQDLYKSPPLRPARSETMPRTQPSSTAWGPSGQVAIEAEQQIWSTTRTKSFKRNAEVSRSPRPARPPPLEPRRPPPPHLTGVASSSDDDDVSIDGNNTHHDISVVRMSSVPAAPERDMEPELKYLDLALEHPEPGRVQPAPHVHGSQTEYREIDFIKTKALQDVKKVRKLHGK</sequence>
<feature type="compositionally biased region" description="Polar residues" evidence="1">
    <location>
        <begin position="220"/>
        <end position="233"/>
    </location>
</feature>
<dbReference type="OrthoDB" id="67516at2759"/>
<dbReference type="GO" id="GO:0005737">
    <property type="term" value="C:cytoplasm"/>
    <property type="evidence" value="ECO:0007669"/>
    <property type="project" value="TreeGrafter"/>
</dbReference>
<feature type="compositionally biased region" description="Polar residues" evidence="1">
    <location>
        <begin position="472"/>
        <end position="482"/>
    </location>
</feature>
<dbReference type="InterPro" id="IPR046355">
    <property type="entry name" value="Gab1-4-like"/>
</dbReference>
<gene>
    <name evidence="3" type="ORF">C0Q70_05971</name>
</gene>
<dbReference type="EMBL" id="PZQS01000003">
    <property type="protein sequence ID" value="PVD34694.1"/>
    <property type="molecule type" value="Genomic_DNA"/>
</dbReference>
<dbReference type="STRING" id="400727.A0A2T7PMQ5"/>
<dbReference type="Pfam" id="PF00169">
    <property type="entry name" value="PH"/>
    <property type="match status" value="1"/>
</dbReference>
<dbReference type="SMART" id="SM00233">
    <property type="entry name" value="PH"/>
    <property type="match status" value="1"/>
</dbReference>
<dbReference type="PROSITE" id="PS50003">
    <property type="entry name" value="PH_DOMAIN"/>
    <property type="match status" value="1"/>
</dbReference>
<accession>A0A2T7PMQ5</accession>
<feature type="compositionally biased region" description="Polar residues" evidence="1">
    <location>
        <begin position="143"/>
        <end position="176"/>
    </location>
</feature>
<reference evidence="3 4" key="1">
    <citation type="submission" date="2018-04" db="EMBL/GenBank/DDBJ databases">
        <title>The genome of golden apple snail Pomacea canaliculata provides insight into stress tolerance and invasive adaptation.</title>
        <authorList>
            <person name="Liu C."/>
            <person name="Liu B."/>
            <person name="Ren Y."/>
            <person name="Zhang Y."/>
            <person name="Wang H."/>
            <person name="Li S."/>
            <person name="Jiang F."/>
            <person name="Yin L."/>
            <person name="Zhang G."/>
            <person name="Qian W."/>
            <person name="Fan W."/>
        </authorList>
    </citation>
    <scope>NUCLEOTIDE SEQUENCE [LARGE SCALE GENOMIC DNA]</scope>
    <source>
        <strain evidence="3">SZHN2017</strain>
        <tissue evidence="3">Muscle</tissue>
    </source>
</reference>
<dbReference type="SUPFAM" id="SSF50729">
    <property type="entry name" value="PH domain-like"/>
    <property type="match status" value="1"/>
</dbReference>
<dbReference type="PANTHER" id="PTHR45960">
    <property type="entry name" value="GRB2-ASSOCIATED-BINDING PROTEIN"/>
    <property type="match status" value="1"/>
</dbReference>
<dbReference type="AlphaFoldDB" id="A0A2T7PMQ5"/>
<name>A0A2T7PMQ5_POMCA</name>
<evidence type="ECO:0000259" key="2">
    <source>
        <dbReference type="PROSITE" id="PS50003"/>
    </source>
</evidence>
<dbReference type="GO" id="GO:0035591">
    <property type="term" value="F:signaling adaptor activity"/>
    <property type="evidence" value="ECO:0007669"/>
    <property type="project" value="TreeGrafter"/>
</dbReference>
<dbReference type="Proteomes" id="UP000245119">
    <property type="component" value="Linkage Group LG3"/>
</dbReference>